<feature type="compositionally biased region" description="Low complexity" evidence="1">
    <location>
        <begin position="112"/>
        <end position="126"/>
    </location>
</feature>
<comment type="caution">
    <text evidence="2">The sequence shown here is derived from an EMBL/GenBank/DDBJ whole genome shotgun (WGS) entry which is preliminary data.</text>
</comment>
<feature type="region of interest" description="Disordered" evidence="1">
    <location>
        <begin position="75"/>
        <end position="126"/>
    </location>
</feature>
<name>A0A6G1DAU2_9ORYZ</name>
<evidence type="ECO:0000313" key="2">
    <source>
        <dbReference type="EMBL" id="KAF0909848.1"/>
    </source>
</evidence>
<reference evidence="2 3" key="1">
    <citation type="submission" date="2019-11" db="EMBL/GenBank/DDBJ databases">
        <title>Whole genome sequence of Oryza granulata.</title>
        <authorList>
            <person name="Li W."/>
        </authorList>
    </citation>
    <scope>NUCLEOTIDE SEQUENCE [LARGE SCALE GENOMIC DNA]</scope>
    <source>
        <strain evidence="3">cv. Menghai</strain>
        <tissue evidence="2">Leaf</tissue>
    </source>
</reference>
<accession>A0A6G1DAU2</accession>
<dbReference type="EMBL" id="SPHZ02000006">
    <property type="protein sequence ID" value="KAF0909848.1"/>
    <property type="molecule type" value="Genomic_DNA"/>
</dbReference>
<feature type="non-terminal residue" evidence="2">
    <location>
        <position position="1"/>
    </location>
</feature>
<feature type="compositionally biased region" description="Low complexity" evidence="1">
    <location>
        <begin position="132"/>
        <end position="142"/>
    </location>
</feature>
<protein>
    <submittedName>
        <fullName evidence="2">Uncharacterized protein</fullName>
    </submittedName>
</protein>
<evidence type="ECO:0000313" key="3">
    <source>
        <dbReference type="Proteomes" id="UP000479710"/>
    </source>
</evidence>
<dbReference type="Proteomes" id="UP000479710">
    <property type="component" value="Unassembled WGS sequence"/>
</dbReference>
<gene>
    <name evidence="2" type="ORF">E2562_000162</name>
</gene>
<feature type="non-terminal residue" evidence="2">
    <location>
        <position position="178"/>
    </location>
</feature>
<feature type="region of interest" description="Disordered" evidence="1">
    <location>
        <begin position="132"/>
        <end position="151"/>
    </location>
</feature>
<dbReference type="AlphaFoldDB" id="A0A6G1DAU2"/>
<proteinExistence type="predicted"/>
<feature type="compositionally biased region" description="Polar residues" evidence="1">
    <location>
        <begin position="102"/>
        <end position="111"/>
    </location>
</feature>
<evidence type="ECO:0000256" key="1">
    <source>
        <dbReference type="SAM" id="MobiDB-lite"/>
    </source>
</evidence>
<organism evidence="2 3">
    <name type="scientific">Oryza meyeriana var. granulata</name>
    <dbReference type="NCBI Taxonomy" id="110450"/>
    <lineage>
        <taxon>Eukaryota</taxon>
        <taxon>Viridiplantae</taxon>
        <taxon>Streptophyta</taxon>
        <taxon>Embryophyta</taxon>
        <taxon>Tracheophyta</taxon>
        <taxon>Spermatophyta</taxon>
        <taxon>Magnoliopsida</taxon>
        <taxon>Liliopsida</taxon>
        <taxon>Poales</taxon>
        <taxon>Poaceae</taxon>
        <taxon>BOP clade</taxon>
        <taxon>Oryzoideae</taxon>
        <taxon>Oryzeae</taxon>
        <taxon>Oryzinae</taxon>
        <taxon>Oryza</taxon>
        <taxon>Oryza meyeriana</taxon>
    </lineage>
</organism>
<sequence length="178" mass="17909">STLGAALAEIAQAIPIYLFLPGYATVPSRFAPVLAEHSMTLLYAVSNSPMALPPPSVHVHPALLETEAAPRLAPDATAPAFGSGSTSAATLTRAPAEDPYSRSYQGCSQRQTPEAPSTAVTTTTGSTMVTSSTTIAGAGSSTPAPALGSTSALPETVLDNTPASPRTAARVASFLLGT</sequence>
<keyword evidence="3" id="KW-1185">Reference proteome</keyword>